<dbReference type="AlphaFoldDB" id="A0A250JWG7"/>
<dbReference type="NCBIfam" id="TIGR00420">
    <property type="entry name" value="trmU"/>
    <property type="match status" value="1"/>
</dbReference>
<keyword evidence="9" id="KW-0963">Cytoplasm</keyword>
<comment type="function">
    <text evidence="9">Catalyzes the 2-thiolation of uridine at the wobble position (U34) of tRNA, leading to the formation of s(2)U34.</text>
</comment>
<gene>
    <name evidence="9" type="primary">mnmA</name>
    <name evidence="12" type="ORF">MYMAC_003441</name>
</gene>
<feature type="site" description="Interaction with tRNA" evidence="9">
    <location>
        <position position="331"/>
    </location>
</feature>
<dbReference type="InterPro" id="IPR046885">
    <property type="entry name" value="MnmA-like_C"/>
</dbReference>
<evidence type="ECO:0000313" key="12">
    <source>
        <dbReference type="EMBL" id="ATB47822.1"/>
    </source>
</evidence>
<evidence type="ECO:0000256" key="6">
    <source>
        <dbReference type="ARBA" id="ARBA00022884"/>
    </source>
</evidence>
<feature type="site" description="Interaction with tRNA" evidence="9">
    <location>
        <position position="123"/>
    </location>
</feature>
<dbReference type="Gene3D" id="2.30.30.280">
    <property type="entry name" value="Adenine nucleotide alpha hydrolases-like domains"/>
    <property type="match status" value="1"/>
</dbReference>
<comment type="similarity">
    <text evidence="9">Belongs to the MnmA/TRMU family.</text>
</comment>
<comment type="subcellular location">
    <subcellularLocation>
        <location evidence="9">Cytoplasm</location>
    </subcellularLocation>
</comment>
<evidence type="ECO:0000256" key="5">
    <source>
        <dbReference type="ARBA" id="ARBA00022840"/>
    </source>
</evidence>
<feature type="region of interest" description="Interaction with tRNA" evidence="9">
    <location>
        <begin position="144"/>
        <end position="146"/>
    </location>
</feature>
<keyword evidence="4 9" id="KW-0547">Nucleotide-binding</keyword>
<evidence type="ECO:0000256" key="7">
    <source>
        <dbReference type="ARBA" id="ARBA00023157"/>
    </source>
</evidence>
<dbReference type="HAMAP" id="MF_00144">
    <property type="entry name" value="tRNA_thiouridyl_MnmA"/>
    <property type="match status" value="1"/>
</dbReference>
<name>A0A250JWG7_9BACT</name>
<feature type="binding site" evidence="9">
    <location>
        <begin position="6"/>
        <end position="13"/>
    </location>
    <ligand>
        <name>ATP</name>
        <dbReference type="ChEBI" id="CHEBI:30616"/>
    </ligand>
</feature>
<dbReference type="CDD" id="cd01998">
    <property type="entry name" value="MnmA_TRMU-like"/>
    <property type="match status" value="1"/>
</dbReference>
<dbReference type="GO" id="GO:0002143">
    <property type="term" value="P:tRNA wobble position uridine thiolation"/>
    <property type="evidence" value="ECO:0007669"/>
    <property type="project" value="TreeGrafter"/>
</dbReference>
<feature type="binding site" evidence="9">
    <location>
        <position position="32"/>
    </location>
    <ligand>
        <name>ATP</name>
        <dbReference type="ChEBI" id="CHEBI:30616"/>
    </ligand>
</feature>
<dbReference type="InterPro" id="IPR004506">
    <property type="entry name" value="MnmA-like"/>
</dbReference>
<dbReference type="SUPFAM" id="SSF52402">
    <property type="entry name" value="Adenine nucleotide alpha hydrolases-like"/>
    <property type="match status" value="1"/>
</dbReference>
<keyword evidence="2 9" id="KW-0808">Transferase</keyword>
<dbReference type="OrthoDB" id="9800696at2"/>
<feature type="domain" description="tRNA-specific 2-thiouridylase MnmA-like C-terminal" evidence="10">
    <location>
        <begin position="275"/>
        <end position="347"/>
    </location>
</feature>
<organism evidence="12 13">
    <name type="scientific">Corallococcus macrosporus DSM 14697</name>
    <dbReference type="NCBI Taxonomy" id="1189310"/>
    <lineage>
        <taxon>Bacteria</taxon>
        <taxon>Pseudomonadati</taxon>
        <taxon>Myxococcota</taxon>
        <taxon>Myxococcia</taxon>
        <taxon>Myxococcales</taxon>
        <taxon>Cystobacterineae</taxon>
        <taxon>Myxococcaceae</taxon>
        <taxon>Corallococcus</taxon>
    </lineage>
</organism>
<dbReference type="InterPro" id="IPR023382">
    <property type="entry name" value="MnmA-like_central_sf"/>
</dbReference>
<dbReference type="PANTHER" id="PTHR11933:SF5">
    <property type="entry name" value="MITOCHONDRIAL TRNA-SPECIFIC 2-THIOURIDYLASE 1"/>
    <property type="match status" value="1"/>
</dbReference>
<dbReference type="GO" id="GO:0000049">
    <property type="term" value="F:tRNA binding"/>
    <property type="evidence" value="ECO:0007669"/>
    <property type="project" value="UniProtKB-KW"/>
</dbReference>
<dbReference type="Pfam" id="PF20259">
    <property type="entry name" value="tRNA_Me_trans_M"/>
    <property type="match status" value="1"/>
</dbReference>
<comment type="caution">
    <text evidence="9">Lacks conserved residue(s) required for the propagation of feature annotation.</text>
</comment>
<keyword evidence="3 9" id="KW-0819">tRNA processing</keyword>
<dbReference type="KEGG" id="mmas:MYMAC_003441"/>
<dbReference type="GO" id="GO:0008168">
    <property type="term" value="F:methyltransferase activity"/>
    <property type="evidence" value="ECO:0007669"/>
    <property type="project" value="UniProtKB-KW"/>
</dbReference>
<dbReference type="GO" id="GO:0032259">
    <property type="term" value="P:methylation"/>
    <property type="evidence" value="ECO:0007669"/>
    <property type="project" value="UniProtKB-KW"/>
</dbReference>
<dbReference type="Pfam" id="PF20258">
    <property type="entry name" value="tRNA_Me_trans_C"/>
    <property type="match status" value="1"/>
</dbReference>
<dbReference type="FunFam" id="3.40.50.620:FF:000115">
    <property type="entry name" value="tRNA-specific 2-thiouridylase MnmA"/>
    <property type="match status" value="1"/>
</dbReference>
<dbReference type="FunFam" id="2.30.30.280:FF:000001">
    <property type="entry name" value="tRNA-specific 2-thiouridylase MnmA"/>
    <property type="match status" value="1"/>
</dbReference>
<dbReference type="GO" id="GO:0005524">
    <property type="term" value="F:ATP binding"/>
    <property type="evidence" value="ECO:0007669"/>
    <property type="project" value="UniProtKB-KW"/>
</dbReference>
<feature type="active site" description="Nucleophile" evidence="9">
    <location>
        <position position="99"/>
    </location>
</feature>
<evidence type="ECO:0000259" key="10">
    <source>
        <dbReference type="Pfam" id="PF20258"/>
    </source>
</evidence>
<proteinExistence type="inferred from homology"/>
<dbReference type="InterPro" id="IPR046884">
    <property type="entry name" value="MnmA-like_central"/>
</dbReference>
<keyword evidence="6 9" id="KW-0694">RNA-binding</keyword>
<dbReference type="PANTHER" id="PTHR11933">
    <property type="entry name" value="TRNA 5-METHYLAMINOMETHYL-2-THIOURIDYLATE -METHYLTRANSFERASE"/>
    <property type="match status" value="1"/>
</dbReference>
<dbReference type="RefSeq" id="WP_043711180.1">
    <property type="nucleotide sequence ID" value="NZ_CP022203.1"/>
</dbReference>
<dbReference type="NCBIfam" id="NF001138">
    <property type="entry name" value="PRK00143.1"/>
    <property type="match status" value="1"/>
</dbReference>
<accession>A0A250JWG7</accession>
<evidence type="ECO:0000256" key="1">
    <source>
        <dbReference type="ARBA" id="ARBA00022555"/>
    </source>
</evidence>
<keyword evidence="12" id="KW-0489">Methyltransferase</keyword>
<evidence type="ECO:0000313" key="13">
    <source>
        <dbReference type="Proteomes" id="UP000217343"/>
    </source>
</evidence>
<evidence type="ECO:0000256" key="4">
    <source>
        <dbReference type="ARBA" id="ARBA00022741"/>
    </source>
</evidence>
<dbReference type="Proteomes" id="UP000217343">
    <property type="component" value="Chromosome"/>
</dbReference>
<comment type="catalytic activity">
    <reaction evidence="8 9">
        <text>S-sulfanyl-L-cysteinyl-[protein] + uridine(34) in tRNA + AH2 + ATP = 2-thiouridine(34) in tRNA + L-cysteinyl-[protein] + A + AMP + diphosphate + H(+)</text>
        <dbReference type="Rhea" id="RHEA:47032"/>
        <dbReference type="Rhea" id="RHEA-COMP:10131"/>
        <dbReference type="Rhea" id="RHEA-COMP:11726"/>
        <dbReference type="Rhea" id="RHEA-COMP:11727"/>
        <dbReference type="Rhea" id="RHEA-COMP:11728"/>
        <dbReference type="ChEBI" id="CHEBI:13193"/>
        <dbReference type="ChEBI" id="CHEBI:15378"/>
        <dbReference type="ChEBI" id="CHEBI:17499"/>
        <dbReference type="ChEBI" id="CHEBI:29950"/>
        <dbReference type="ChEBI" id="CHEBI:30616"/>
        <dbReference type="ChEBI" id="CHEBI:33019"/>
        <dbReference type="ChEBI" id="CHEBI:61963"/>
        <dbReference type="ChEBI" id="CHEBI:65315"/>
        <dbReference type="ChEBI" id="CHEBI:87170"/>
        <dbReference type="ChEBI" id="CHEBI:456215"/>
        <dbReference type="EC" id="2.8.1.13"/>
    </reaction>
</comment>
<protein>
    <recommendedName>
        <fullName evidence="9">tRNA-specific 2-thiouridylase MnmA</fullName>
        <ecNumber evidence="9">2.8.1.13</ecNumber>
    </recommendedName>
</protein>
<dbReference type="Pfam" id="PF03054">
    <property type="entry name" value="tRNA_Me_trans"/>
    <property type="match status" value="1"/>
</dbReference>
<evidence type="ECO:0000256" key="3">
    <source>
        <dbReference type="ARBA" id="ARBA00022694"/>
    </source>
</evidence>
<evidence type="ECO:0000259" key="11">
    <source>
        <dbReference type="Pfam" id="PF20259"/>
    </source>
</evidence>
<evidence type="ECO:0000256" key="8">
    <source>
        <dbReference type="ARBA" id="ARBA00051542"/>
    </source>
</evidence>
<dbReference type="EC" id="2.8.1.13" evidence="9"/>
<evidence type="ECO:0000256" key="9">
    <source>
        <dbReference type="HAMAP-Rule" id="MF_00144"/>
    </source>
</evidence>
<reference evidence="12 13" key="1">
    <citation type="submission" date="2017-06" db="EMBL/GenBank/DDBJ databases">
        <title>Sequencing and comparative analysis of myxobacterial genomes.</title>
        <authorList>
            <person name="Rupp O."/>
            <person name="Goesmann A."/>
            <person name="Sogaard-Andersen L."/>
        </authorList>
    </citation>
    <scope>NUCLEOTIDE SEQUENCE [LARGE SCALE GENOMIC DNA]</scope>
    <source>
        <strain evidence="12 13">DSM 14697</strain>
    </source>
</reference>
<keyword evidence="1 9" id="KW-0820">tRNA-binding</keyword>
<keyword evidence="7" id="KW-1015">Disulfide bond</keyword>
<evidence type="ECO:0000256" key="2">
    <source>
        <dbReference type="ARBA" id="ARBA00022679"/>
    </source>
</evidence>
<feature type="active site" description="Cysteine persulfide intermediate" evidence="9">
    <location>
        <position position="194"/>
    </location>
</feature>
<keyword evidence="13" id="KW-1185">Reference proteome</keyword>
<dbReference type="Gene3D" id="3.40.50.620">
    <property type="entry name" value="HUPs"/>
    <property type="match status" value="1"/>
</dbReference>
<sequence length="348" mass="37633">MRVVVAMSGGVDSSAAAALLKEQGHEVIGITLRVWSYEGKATCGSCCSPDDIDDARAVAQTLGIPFYVANAEEIFQDRVINPFVQSYLGGRTPIPCVACNRDVKFNFLLKRARALGARLATGHYARVEEVDGRYVLRRAVDVAKDQSYFLFTLGQDELRDIVFPVGGMTKAEVRAVAERHGLVTSQKPESMEICFVPDGDYAGFVEKVAGPQPAGEIVDTEGKVLGTHQGIHRYTVGQRKGLNLGGGEVRYVHRLEPETQRVVVGPAEGTGRDNFGLLQPHWVDGPPPASQPVEVRIRHRHAGARGRVHVSPHGLVSVKLDAPARAVTPGQAAVVYDQDRVLGGGWIV</sequence>
<dbReference type="Gene3D" id="2.40.30.10">
    <property type="entry name" value="Translation factors"/>
    <property type="match status" value="1"/>
</dbReference>
<feature type="binding site" evidence="9">
    <location>
        <position position="122"/>
    </location>
    <ligand>
        <name>ATP</name>
        <dbReference type="ChEBI" id="CHEBI:30616"/>
    </ligand>
</feature>
<dbReference type="GO" id="GO:0005737">
    <property type="term" value="C:cytoplasm"/>
    <property type="evidence" value="ECO:0007669"/>
    <property type="project" value="UniProtKB-SubCell"/>
</dbReference>
<keyword evidence="5 9" id="KW-0067">ATP-binding</keyword>
<feature type="domain" description="tRNA-specific 2-thiouridylase MnmA-like central" evidence="11">
    <location>
        <begin position="204"/>
        <end position="265"/>
    </location>
</feature>
<dbReference type="EMBL" id="CP022203">
    <property type="protein sequence ID" value="ATB47822.1"/>
    <property type="molecule type" value="Genomic_DNA"/>
</dbReference>
<dbReference type="InterPro" id="IPR014729">
    <property type="entry name" value="Rossmann-like_a/b/a_fold"/>
</dbReference>
<dbReference type="GO" id="GO:0103016">
    <property type="term" value="F:tRNA-uridine 2-sulfurtransferase activity"/>
    <property type="evidence" value="ECO:0007669"/>
    <property type="project" value="UniProtKB-EC"/>
</dbReference>